<name>A0A8H5M199_9AGAR</name>
<reference evidence="4 5" key="1">
    <citation type="journal article" date="2020" name="ISME J.">
        <title>Uncovering the hidden diversity of litter-decomposition mechanisms in mushroom-forming fungi.</title>
        <authorList>
            <person name="Floudas D."/>
            <person name="Bentzer J."/>
            <person name="Ahren D."/>
            <person name="Johansson T."/>
            <person name="Persson P."/>
            <person name="Tunlid A."/>
        </authorList>
    </citation>
    <scope>NUCLEOTIDE SEQUENCE [LARGE SCALE GENOMIC DNA]</scope>
    <source>
        <strain evidence="4 5">CBS 661.87</strain>
    </source>
</reference>
<feature type="compositionally biased region" description="Basic residues" evidence="2">
    <location>
        <begin position="192"/>
        <end position="205"/>
    </location>
</feature>
<dbReference type="PANTHER" id="PTHR31836">
    <property type="match status" value="1"/>
</dbReference>
<feature type="region of interest" description="Disordered" evidence="2">
    <location>
        <begin position="139"/>
        <end position="205"/>
    </location>
</feature>
<dbReference type="Proteomes" id="UP000565441">
    <property type="component" value="Unassembled WGS sequence"/>
</dbReference>
<gene>
    <name evidence="4" type="ORF">D9615_007276</name>
</gene>
<sequence length="205" mass="22269">MSCFVAYKMFSVLRATFFLVVFTVAVTAYTAEASWFHTGVGRGACGQMHYDNEYVVALAFETFDSYSGANKNDPNHNPVCNKNLKATYENNAVVVMVVDRCANCYSAANIDLSPAAFSALADQSKGRLLGVHWDWTDLPVGPVTGDKPSQQRRRAVPEPHGKGSRSVSDTSGGAEIMTPSLGTSSQSEGAPRRRMGHHKVHRHIG</sequence>
<dbReference type="SUPFAM" id="SSF50685">
    <property type="entry name" value="Barwin-like endoglucanases"/>
    <property type="match status" value="1"/>
</dbReference>
<evidence type="ECO:0000256" key="1">
    <source>
        <dbReference type="ARBA" id="ARBA00022729"/>
    </source>
</evidence>
<accession>A0A8H5M199</accession>
<dbReference type="OrthoDB" id="623670at2759"/>
<dbReference type="InterPro" id="IPR051477">
    <property type="entry name" value="Expansin_CellWall"/>
</dbReference>
<organism evidence="4 5">
    <name type="scientific">Tricholomella constricta</name>
    <dbReference type="NCBI Taxonomy" id="117010"/>
    <lineage>
        <taxon>Eukaryota</taxon>
        <taxon>Fungi</taxon>
        <taxon>Dikarya</taxon>
        <taxon>Basidiomycota</taxon>
        <taxon>Agaricomycotina</taxon>
        <taxon>Agaricomycetes</taxon>
        <taxon>Agaricomycetidae</taxon>
        <taxon>Agaricales</taxon>
        <taxon>Tricholomatineae</taxon>
        <taxon>Lyophyllaceae</taxon>
        <taxon>Tricholomella</taxon>
    </lineage>
</organism>
<dbReference type="Gene3D" id="2.40.40.10">
    <property type="entry name" value="RlpA-like domain"/>
    <property type="match status" value="1"/>
</dbReference>
<dbReference type="EMBL" id="JAACJP010000026">
    <property type="protein sequence ID" value="KAF5376944.1"/>
    <property type="molecule type" value="Genomic_DNA"/>
</dbReference>
<dbReference type="PANTHER" id="PTHR31836:SF28">
    <property type="entry name" value="SRCR DOMAIN-CONTAINING PROTEIN-RELATED"/>
    <property type="match status" value="1"/>
</dbReference>
<dbReference type="InterPro" id="IPR036908">
    <property type="entry name" value="RlpA-like_sf"/>
</dbReference>
<dbReference type="Pfam" id="PF03330">
    <property type="entry name" value="DPBB_1"/>
    <property type="match status" value="1"/>
</dbReference>
<comment type="caution">
    <text evidence="4">The sequence shown here is derived from an EMBL/GenBank/DDBJ whole genome shotgun (WGS) entry which is preliminary data.</text>
</comment>
<keyword evidence="5" id="KW-1185">Reference proteome</keyword>
<evidence type="ECO:0000256" key="2">
    <source>
        <dbReference type="SAM" id="MobiDB-lite"/>
    </source>
</evidence>
<evidence type="ECO:0000313" key="5">
    <source>
        <dbReference type="Proteomes" id="UP000565441"/>
    </source>
</evidence>
<evidence type="ECO:0000313" key="4">
    <source>
        <dbReference type="EMBL" id="KAF5376944.1"/>
    </source>
</evidence>
<dbReference type="AlphaFoldDB" id="A0A8H5M199"/>
<evidence type="ECO:0000259" key="3">
    <source>
        <dbReference type="Pfam" id="PF03330"/>
    </source>
</evidence>
<dbReference type="CDD" id="cd22191">
    <property type="entry name" value="DPBB_RlpA_EXP_N-like"/>
    <property type="match status" value="1"/>
</dbReference>
<protein>
    <recommendedName>
        <fullName evidence="3">RlpA-like protein double-psi beta-barrel domain-containing protein</fullName>
    </recommendedName>
</protein>
<keyword evidence="1" id="KW-0732">Signal</keyword>
<proteinExistence type="predicted"/>
<feature type="domain" description="RlpA-like protein double-psi beta-barrel" evidence="3">
    <location>
        <begin position="32"/>
        <end position="127"/>
    </location>
</feature>
<dbReference type="InterPro" id="IPR009009">
    <property type="entry name" value="RlpA-like_DPBB"/>
</dbReference>